<name>A2F6V5_TRIV3</name>
<reference evidence="2" key="2">
    <citation type="journal article" date="2007" name="Science">
        <title>Draft genome sequence of the sexually transmitted pathogen Trichomonas vaginalis.</title>
        <authorList>
            <person name="Carlton J.M."/>
            <person name="Hirt R.P."/>
            <person name="Silva J.C."/>
            <person name="Delcher A.L."/>
            <person name="Schatz M."/>
            <person name="Zhao Q."/>
            <person name="Wortman J.R."/>
            <person name="Bidwell S.L."/>
            <person name="Alsmark U.C.M."/>
            <person name="Besteiro S."/>
            <person name="Sicheritz-Ponten T."/>
            <person name="Noel C.J."/>
            <person name="Dacks J.B."/>
            <person name="Foster P.G."/>
            <person name="Simillion C."/>
            <person name="Van de Peer Y."/>
            <person name="Miranda-Saavedra D."/>
            <person name="Barton G.J."/>
            <person name="Westrop G.D."/>
            <person name="Mueller S."/>
            <person name="Dessi D."/>
            <person name="Fiori P.L."/>
            <person name="Ren Q."/>
            <person name="Paulsen I."/>
            <person name="Zhang H."/>
            <person name="Bastida-Corcuera F.D."/>
            <person name="Simoes-Barbosa A."/>
            <person name="Brown M.T."/>
            <person name="Hayes R.D."/>
            <person name="Mukherjee M."/>
            <person name="Okumura C.Y."/>
            <person name="Schneider R."/>
            <person name="Smith A.J."/>
            <person name="Vanacova S."/>
            <person name="Villalvazo M."/>
            <person name="Haas B.J."/>
            <person name="Pertea M."/>
            <person name="Feldblyum T.V."/>
            <person name="Utterback T.R."/>
            <person name="Shu C.L."/>
            <person name="Osoegawa K."/>
            <person name="de Jong P.J."/>
            <person name="Hrdy I."/>
            <person name="Horvathova L."/>
            <person name="Zubacova Z."/>
            <person name="Dolezal P."/>
            <person name="Malik S.B."/>
            <person name="Logsdon J.M. Jr."/>
            <person name="Henze K."/>
            <person name="Gupta A."/>
            <person name="Wang C.C."/>
            <person name="Dunne R.L."/>
            <person name="Upcroft J.A."/>
            <person name="Upcroft P."/>
            <person name="White O."/>
            <person name="Salzberg S.L."/>
            <person name="Tang P."/>
            <person name="Chiu C.-H."/>
            <person name="Lee Y.-S."/>
            <person name="Embley T.M."/>
            <person name="Coombs G.H."/>
            <person name="Mottram J.C."/>
            <person name="Tachezy J."/>
            <person name="Fraser-Liggett C.M."/>
            <person name="Johnson P.J."/>
        </authorList>
    </citation>
    <scope>NUCLEOTIDE SEQUENCE [LARGE SCALE GENOMIC DNA]</scope>
    <source>
        <strain evidence="2">G3</strain>
    </source>
</reference>
<protein>
    <submittedName>
        <fullName evidence="2">TPR Domain containing protein</fullName>
    </submittedName>
</protein>
<dbReference type="STRING" id="5722.A2F6V5"/>
<dbReference type="InParanoid" id="A2F6V5"/>
<evidence type="ECO:0000256" key="1">
    <source>
        <dbReference type="PROSITE-ProRule" id="PRU00339"/>
    </source>
</evidence>
<keyword evidence="3" id="KW-1185">Reference proteome</keyword>
<dbReference type="SMR" id="A2F6V5"/>
<gene>
    <name evidence="2" type="ORF">TVAG_015550</name>
</gene>
<dbReference type="Gene3D" id="1.25.40.10">
    <property type="entry name" value="Tetratricopeptide repeat domain"/>
    <property type="match status" value="1"/>
</dbReference>
<dbReference type="InterPro" id="IPR011990">
    <property type="entry name" value="TPR-like_helical_dom_sf"/>
</dbReference>
<dbReference type="PANTHER" id="PTHR44216:SF3">
    <property type="entry name" value="PROTEIN O-MANNOSYL-TRANSFERASE TMTC2"/>
    <property type="match status" value="1"/>
</dbReference>
<dbReference type="VEuPathDB" id="TrichDB:TVAGG3_0728910"/>
<dbReference type="EMBL" id="DS113640">
    <property type="protein sequence ID" value="EAX99372.1"/>
    <property type="molecule type" value="Genomic_DNA"/>
</dbReference>
<dbReference type="KEGG" id="tva:4757178"/>
<dbReference type="VEuPathDB" id="TrichDB:TVAG_015550"/>
<dbReference type="SUPFAM" id="SSF48452">
    <property type="entry name" value="TPR-like"/>
    <property type="match status" value="1"/>
</dbReference>
<accession>A2F6V5</accession>
<evidence type="ECO:0000313" key="3">
    <source>
        <dbReference type="Proteomes" id="UP000001542"/>
    </source>
</evidence>
<keyword evidence="1" id="KW-0802">TPR repeat</keyword>
<dbReference type="SMART" id="SM00028">
    <property type="entry name" value="TPR"/>
    <property type="match status" value="3"/>
</dbReference>
<dbReference type="PROSITE" id="PS50293">
    <property type="entry name" value="TPR_REGION"/>
    <property type="match status" value="1"/>
</dbReference>
<sequence>MLLSDNIELCEKAIQIGFSSSFTSLSSSLQYVLIRLLCKANRLIDALQCIKMLLHKRPQYAEVWFTLGLIYTFGAQYDEALHAFQKSILFKPNLIEAWANIGTIFELKPEKGDAMQLYKKAMDVTKAQVYFRQKLELLESSIESKPVFVELNDTDYFITPGKEQEIEYLKKVPVIPQNLLTLI</sequence>
<dbReference type="InterPro" id="IPR019734">
    <property type="entry name" value="TPR_rpt"/>
</dbReference>
<evidence type="ECO:0000313" key="2">
    <source>
        <dbReference type="EMBL" id="EAX99372.1"/>
    </source>
</evidence>
<dbReference type="AlphaFoldDB" id="A2F6V5"/>
<reference evidence="2" key="1">
    <citation type="submission" date="2006-10" db="EMBL/GenBank/DDBJ databases">
        <authorList>
            <person name="Amadeo P."/>
            <person name="Zhao Q."/>
            <person name="Wortman J."/>
            <person name="Fraser-Liggett C."/>
            <person name="Carlton J."/>
        </authorList>
    </citation>
    <scope>NUCLEOTIDE SEQUENCE</scope>
    <source>
        <strain evidence="2">G3</strain>
    </source>
</reference>
<feature type="repeat" description="TPR" evidence="1">
    <location>
        <begin position="95"/>
        <end position="128"/>
    </location>
</feature>
<dbReference type="InterPro" id="IPR052384">
    <property type="entry name" value="TMTC_O-mannosyltransferase"/>
</dbReference>
<dbReference type="PANTHER" id="PTHR44216">
    <property type="entry name" value="PROTEIN O-MANNOSYL-TRANSFERASE TMTC2"/>
    <property type="match status" value="1"/>
</dbReference>
<organism evidence="2 3">
    <name type="scientific">Trichomonas vaginalis (strain ATCC PRA-98 / G3)</name>
    <dbReference type="NCBI Taxonomy" id="412133"/>
    <lineage>
        <taxon>Eukaryota</taxon>
        <taxon>Metamonada</taxon>
        <taxon>Parabasalia</taxon>
        <taxon>Trichomonadida</taxon>
        <taxon>Trichomonadidae</taxon>
        <taxon>Trichomonas</taxon>
    </lineage>
</organism>
<dbReference type="Proteomes" id="UP000001542">
    <property type="component" value="Unassembled WGS sequence"/>
</dbReference>
<proteinExistence type="predicted"/>
<dbReference type="PROSITE" id="PS50005">
    <property type="entry name" value="TPR"/>
    <property type="match status" value="2"/>
</dbReference>
<dbReference type="OrthoDB" id="418911at2759"/>
<dbReference type="Pfam" id="PF13181">
    <property type="entry name" value="TPR_8"/>
    <property type="match status" value="1"/>
</dbReference>
<feature type="repeat" description="TPR" evidence="1">
    <location>
        <begin position="61"/>
        <end position="94"/>
    </location>
</feature>